<keyword evidence="2" id="KW-1185">Reference proteome</keyword>
<proteinExistence type="predicted"/>
<reference evidence="1 2" key="1">
    <citation type="submission" date="2019-10" db="EMBL/GenBank/DDBJ databases">
        <title>Cognatihalovulum marinum gen. nov. sp. nov., a new member of the family Rhodobacteraceae isolated from deep seawater of the Northwest Indian Ocean.</title>
        <authorList>
            <person name="Ruan C."/>
            <person name="Wang J."/>
            <person name="Zheng X."/>
            <person name="Song L."/>
            <person name="Zhu Y."/>
            <person name="Huang Y."/>
            <person name="Lu Z."/>
            <person name="Du W."/>
            <person name="Huang L."/>
            <person name="Dai X."/>
        </authorList>
    </citation>
    <scope>NUCLEOTIDE SEQUENCE [LARGE SCALE GENOMIC DNA]</scope>
    <source>
        <strain evidence="1 2">2CG4</strain>
    </source>
</reference>
<protein>
    <submittedName>
        <fullName evidence="1">Uncharacterized protein</fullName>
    </submittedName>
</protein>
<dbReference type="Proteomes" id="UP000474957">
    <property type="component" value="Unassembled WGS sequence"/>
</dbReference>
<name>A0A6L5YXE0_9RHOB</name>
<dbReference type="AlphaFoldDB" id="A0A6L5YXE0"/>
<dbReference type="RefSeq" id="WP_154445464.1">
    <property type="nucleotide sequence ID" value="NZ_WIND01000002.1"/>
</dbReference>
<organism evidence="1 2">
    <name type="scientific">Halovulum marinum</name>
    <dbReference type="NCBI Taxonomy" id="2662447"/>
    <lineage>
        <taxon>Bacteria</taxon>
        <taxon>Pseudomonadati</taxon>
        <taxon>Pseudomonadota</taxon>
        <taxon>Alphaproteobacteria</taxon>
        <taxon>Rhodobacterales</taxon>
        <taxon>Paracoccaceae</taxon>
        <taxon>Halovulum</taxon>
    </lineage>
</organism>
<sequence length="93" mass="9926">MSGYLMKPASEEALARIDWTQGYLEPGEEVSADLGWAVSPGGEIAVQEQRVDGTASYAKLADGVPGRVYMVSARAQTSRGRALERAIVVRISA</sequence>
<comment type="caution">
    <text evidence="1">The sequence shown here is derived from an EMBL/GenBank/DDBJ whole genome shotgun (WGS) entry which is preliminary data.</text>
</comment>
<gene>
    <name evidence="1" type="ORF">GE300_05095</name>
</gene>
<accession>A0A6L5YXE0</accession>
<dbReference type="InterPro" id="IPR056928">
    <property type="entry name" value="Gp77-like"/>
</dbReference>
<evidence type="ECO:0000313" key="1">
    <source>
        <dbReference type="EMBL" id="MSU89001.1"/>
    </source>
</evidence>
<dbReference type="EMBL" id="WIND01000002">
    <property type="protein sequence ID" value="MSU89001.1"/>
    <property type="molecule type" value="Genomic_DNA"/>
</dbReference>
<dbReference type="Pfam" id="PF23148">
    <property type="entry name" value="Gp77"/>
    <property type="match status" value="1"/>
</dbReference>
<evidence type="ECO:0000313" key="2">
    <source>
        <dbReference type="Proteomes" id="UP000474957"/>
    </source>
</evidence>